<dbReference type="Pfam" id="PF06745">
    <property type="entry name" value="ATPase"/>
    <property type="match status" value="1"/>
</dbReference>
<dbReference type="InterPro" id="IPR027417">
    <property type="entry name" value="P-loop_NTPase"/>
</dbReference>
<evidence type="ECO:0000256" key="5">
    <source>
        <dbReference type="ARBA" id="ARBA00023204"/>
    </source>
</evidence>
<organism evidence="8 9">
    <name type="scientific">Tortispora caseinolytica NRRL Y-17796</name>
    <dbReference type="NCBI Taxonomy" id="767744"/>
    <lineage>
        <taxon>Eukaryota</taxon>
        <taxon>Fungi</taxon>
        <taxon>Dikarya</taxon>
        <taxon>Ascomycota</taxon>
        <taxon>Saccharomycotina</taxon>
        <taxon>Trigonopsidomycetes</taxon>
        <taxon>Trigonopsidales</taxon>
        <taxon>Trigonopsidaceae</taxon>
        <taxon>Tortispora</taxon>
    </lineage>
</organism>
<dbReference type="PANTHER" id="PTHR46239:SF1">
    <property type="entry name" value="DNA REPAIR PROTEIN RAD51 HOMOLOG 3"/>
    <property type="match status" value="1"/>
</dbReference>
<dbReference type="PANTHER" id="PTHR46239">
    <property type="entry name" value="DNA REPAIR PROTEIN RAD51 HOMOLOG 3 RAD51C"/>
    <property type="match status" value="1"/>
</dbReference>
<dbReference type="InterPro" id="IPR052093">
    <property type="entry name" value="HR_Repair_Mediator"/>
</dbReference>
<dbReference type="GO" id="GO:0000707">
    <property type="term" value="P:meiotic DNA recombinase assembly"/>
    <property type="evidence" value="ECO:0007669"/>
    <property type="project" value="TreeGrafter"/>
</dbReference>
<sequence>MQTLADAVRQKRVSTLSNNLDNLLKGGIQPSAVYELSGPPGVGKSTLARQIAKSFIQQNKSVLLITTTLTDAKFYTRHLHCHNAALVVAALQELLRSDSAYDLIVVDDLRVFRRVKHSRNLQQLFSQIAATSKAAILVLSPMVVLTSGGLSGSNRIIGPEAFYGSQYSYRLVMVYAEPALDDHRPARLIFPYDVSAYSTQSPAAAVTTSTLASPTPWLLTADSQQAPSPSPPTLDFSNAVRVHVAAEVRDLPP</sequence>
<keyword evidence="4" id="KW-0067">ATP-binding</keyword>
<evidence type="ECO:0000256" key="4">
    <source>
        <dbReference type="ARBA" id="ARBA00022840"/>
    </source>
</evidence>
<keyword evidence="2" id="KW-0547">Nucleotide-binding</keyword>
<dbReference type="SUPFAM" id="SSF52540">
    <property type="entry name" value="P-loop containing nucleoside triphosphate hydrolases"/>
    <property type="match status" value="1"/>
</dbReference>
<dbReference type="Gene3D" id="3.40.50.300">
    <property type="entry name" value="P-loop containing nucleotide triphosphate hydrolases"/>
    <property type="match status" value="1"/>
</dbReference>
<gene>
    <name evidence="8" type="ORF">CANCADRAFT_535</name>
</gene>
<protein>
    <recommendedName>
        <fullName evidence="7">AAA+ ATPase domain-containing protein</fullName>
    </recommendedName>
</protein>
<keyword evidence="6" id="KW-0539">Nucleus</keyword>
<dbReference type="SMART" id="SM00382">
    <property type="entry name" value="AAA"/>
    <property type="match status" value="1"/>
</dbReference>
<dbReference type="InterPro" id="IPR014774">
    <property type="entry name" value="KaiC-like_dom"/>
</dbReference>
<proteinExistence type="predicted"/>
<dbReference type="GO" id="GO:0007131">
    <property type="term" value="P:reciprocal meiotic recombination"/>
    <property type="evidence" value="ECO:0007669"/>
    <property type="project" value="TreeGrafter"/>
</dbReference>
<evidence type="ECO:0000256" key="2">
    <source>
        <dbReference type="ARBA" id="ARBA00022741"/>
    </source>
</evidence>
<evidence type="ECO:0000313" key="9">
    <source>
        <dbReference type="Proteomes" id="UP000095023"/>
    </source>
</evidence>
<feature type="domain" description="AAA+ ATPase" evidence="7">
    <location>
        <begin position="30"/>
        <end position="149"/>
    </location>
</feature>
<reference evidence="9" key="1">
    <citation type="submission" date="2016-02" db="EMBL/GenBank/DDBJ databases">
        <title>Comparative genomics of biotechnologically important yeasts.</title>
        <authorList>
            <consortium name="DOE Joint Genome Institute"/>
            <person name="Riley R."/>
            <person name="Haridas S."/>
            <person name="Wolfe K.H."/>
            <person name="Lopes M.R."/>
            <person name="Hittinger C.T."/>
            <person name="Goker M."/>
            <person name="Salamov A."/>
            <person name="Wisecaver J."/>
            <person name="Long T.M."/>
            <person name="Aerts A.L."/>
            <person name="Barry K."/>
            <person name="Choi C."/>
            <person name="Clum A."/>
            <person name="Coughlan A.Y."/>
            <person name="Deshpande S."/>
            <person name="Douglass A.P."/>
            <person name="Hanson S.J."/>
            <person name="Klenk H.-P."/>
            <person name="Labutti K."/>
            <person name="Lapidus A."/>
            <person name="Lindquist E."/>
            <person name="Lipzen A."/>
            <person name="Meier-Kolthoff J.P."/>
            <person name="Ohm R.A."/>
            <person name="Otillar R.P."/>
            <person name="Pangilinan J."/>
            <person name="Peng Y."/>
            <person name="Rokas A."/>
            <person name="Rosa C.A."/>
            <person name="Scheuner C."/>
            <person name="Sibirny A.A."/>
            <person name="Slot J.C."/>
            <person name="Stielow J.B."/>
            <person name="Sun H."/>
            <person name="Kurtzman C.P."/>
            <person name="Blackwell M."/>
            <person name="Jeffries T.W."/>
            <person name="Grigoriev I.V."/>
        </authorList>
    </citation>
    <scope>NUCLEOTIDE SEQUENCE [LARGE SCALE GENOMIC DNA]</scope>
    <source>
        <strain evidence="9">NRRL Y-17796</strain>
    </source>
</reference>
<evidence type="ECO:0000256" key="1">
    <source>
        <dbReference type="ARBA" id="ARBA00004123"/>
    </source>
</evidence>
<evidence type="ECO:0000256" key="6">
    <source>
        <dbReference type="ARBA" id="ARBA00023242"/>
    </source>
</evidence>
<dbReference type="GO" id="GO:0000400">
    <property type="term" value="F:four-way junction DNA binding"/>
    <property type="evidence" value="ECO:0007669"/>
    <property type="project" value="TreeGrafter"/>
</dbReference>
<dbReference type="Proteomes" id="UP000095023">
    <property type="component" value="Unassembled WGS sequence"/>
</dbReference>
<dbReference type="InterPro" id="IPR003593">
    <property type="entry name" value="AAA+_ATPase"/>
</dbReference>
<dbReference type="GO" id="GO:0033065">
    <property type="term" value="C:Rad51C-XRCC3 complex"/>
    <property type="evidence" value="ECO:0007669"/>
    <property type="project" value="TreeGrafter"/>
</dbReference>
<dbReference type="OrthoDB" id="5957327at2759"/>
<keyword evidence="9" id="KW-1185">Reference proteome</keyword>
<keyword evidence="5" id="KW-0234">DNA repair</keyword>
<evidence type="ECO:0000259" key="7">
    <source>
        <dbReference type="SMART" id="SM00382"/>
    </source>
</evidence>
<dbReference type="GO" id="GO:0033063">
    <property type="term" value="C:Rad51B-Rad51C-Rad51D-XRCC2 complex"/>
    <property type="evidence" value="ECO:0007669"/>
    <property type="project" value="TreeGrafter"/>
</dbReference>
<keyword evidence="3" id="KW-0227">DNA damage</keyword>
<comment type="subcellular location">
    <subcellularLocation>
        <location evidence="1">Nucleus</location>
    </subcellularLocation>
</comment>
<dbReference type="GO" id="GO:0005657">
    <property type="term" value="C:replication fork"/>
    <property type="evidence" value="ECO:0007669"/>
    <property type="project" value="TreeGrafter"/>
</dbReference>
<dbReference type="GO" id="GO:0008821">
    <property type="term" value="F:crossover junction DNA endonuclease activity"/>
    <property type="evidence" value="ECO:0007669"/>
    <property type="project" value="TreeGrafter"/>
</dbReference>
<accession>A0A1E4TJM8</accession>
<name>A0A1E4TJM8_9ASCO</name>
<evidence type="ECO:0000313" key="8">
    <source>
        <dbReference type="EMBL" id="ODV91946.1"/>
    </source>
</evidence>
<dbReference type="EMBL" id="KV453841">
    <property type="protein sequence ID" value="ODV91946.1"/>
    <property type="molecule type" value="Genomic_DNA"/>
</dbReference>
<evidence type="ECO:0000256" key="3">
    <source>
        <dbReference type="ARBA" id="ARBA00022763"/>
    </source>
</evidence>
<dbReference type="AlphaFoldDB" id="A0A1E4TJM8"/>
<dbReference type="GO" id="GO:0005524">
    <property type="term" value="F:ATP binding"/>
    <property type="evidence" value="ECO:0007669"/>
    <property type="project" value="UniProtKB-KW"/>
</dbReference>